<evidence type="ECO:0000313" key="2">
    <source>
        <dbReference type="EMBL" id="MTH70306.1"/>
    </source>
</evidence>
<dbReference type="Pfam" id="PF04717">
    <property type="entry name" value="Phage_base_V"/>
    <property type="match status" value="1"/>
</dbReference>
<name>A0A6I3MG11_9MICO</name>
<evidence type="ECO:0000313" key="3">
    <source>
        <dbReference type="Proteomes" id="UP000433071"/>
    </source>
</evidence>
<comment type="caution">
    <text evidence="2">The sequence shown here is derived from an EMBL/GenBank/DDBJ whole genome shotgun (WGS) entry which is preliminary data.</text>
</comment>
<dbReference type="Gene3D" id="2.40.50.230">
    <property type="entry name" value="Gp5 N-terminal domain"/>
    <property type="match status" value="1"/>
</dbReference>
<dbReference type="AlphaFoldDB" id="A0A6I3MG11"/>
<dbReference type="EMBL" id="WMLB01000044">
    <property type="protein sequence ID" value="MTH70306.1"/>
    <property type="molecule type" value="Genomic_DNA"/>
</dbReference>
<dbReference type="Proteomes" id="UP000433071">
    <property type="component" value="Unassembled WGS sequence"/>
</dbReference>
<keyword evidence="3" id="KW-1185">Reference proteome</keyword>
<sequence length="216" mass="23025">MQWTDQFLEDDASTRETRVEGVVIAEVVEILDSLMLGRVKVRLPWNPDVEAWAPVCAPFAGEGYGLWCMPQVGDAVVVAFEHGHPDWPVVVGSVWKAAGDPPIDQPLDAEYKRVLKTPGGHALVFDDLEQKISLTHARGHTLELGATKVHISFANGMGSLTLTIDGDVSLEGAKSVEVSAPQAKLSGDVTADVSAATTTVKADSTLRISGSLVTIN</sequence>
<proteinExistence type="predicted"/>
<dbReference type="InterPro" id="IPR006531">
    <property type="entry name" value="Gp5/Vgr_OB"/>
</dbReference>
<organism evidence="2 3">
    <name type="scientific">Agromyces bracchium</name>
    <dbReference type="NCBI Taxonomy" id="88376"/>
    <lineage>
        <taxon>Bacteria</taxon>
        <taxon>Bacillati</taxon>
        <taxon>Actinomycetota</taxon>
        <taxon>Actinomycetes</taxon>
        <taxon>Micrococcales</taxon>
        <taxon>Microbacteriaceae</taxon>
        <taxon>Agromyces</taxon>
    </lineage>
</organism>
<protein>
    <recommendedName>
        <fullName evidence="1">Gp5/Type VI secretion system Vgr protein OB-fold domain-containing protein</fullName>
    </recommendedName>
</protein>
<dbReference type="RefSeq" id="WP_155053329.1">
    <property type="nucleotide sequence ID" value="NZ_BAAAIB010000008.1"/>
</dbReference>
<feature type="domain" description="Gp5/Type VI secretion system Vgr protein OB-fold" evidence="1">
    <location>
        <begin position="24"/>
        <end position="95"/>
    </location>
</feature>
<dbReference type="SUPFAM" id="SSF69255">
    <property type="entry name" value="gp5 N-terminal domain-like"/>
    <property type="match status" value="1"/>
</dbReference>
<dbReference type="InterPro" id="IPR037026">
    <property type="entry name" value="Vgr_OB-fold_dom_sf"/>
</dbReference>
<accession>A0A6I3MG11</accession>
<dbReference type="OrthoDB" id="9762420at2"/>
<reference evidence="2 3" key="1">
    <citation type="submission" date="2019-11" db="EMBL/GenBank/DDBJ databases">
        <title>Agromyces kandeliae sp. nov., isolated from mangrove soil.</title>
        <authorList>
            <person name="Wang R."/>
        </authorList>
    </citation>
    <scope>NUCLEOTIDE SEQUENCE [LARGE SCALE GENOMIC DNA]</scope>
    <source>
        <strain evidence="2 3">JCM 11433</strain>
    </source>
</reference>
<evidence type="ECO:0000259" key="1">
    <source>
        <dbReference type="Pfam" id="PF04717"/>
    </source>
</evidence>
<dbReference type="SUPFAM" id="SSF69349">
    <property type="entry name" value="Phage fibre proteins"/>
    <property type="match status" value="1"/>
</dbReference>
<gene>
    <name evidence="2" type="ORF">GJ743_18240</name>
</gene>